<feature type="transmembrane region" description="Helical" evidence="7">
    <location>
        <begin position="139"/>
        <end position="160"/>
    </location>
</feature>
<keyword evidence="4 7" id="KW-0812">Transmembrane</keyword>
<comment type="subcellular location">
    <subcellularLocation>
        <location evidence="1 7">Cell membrane</location>
        <topology evidence="1 7">Multi-pass membrane protein</topology>
    </subcellularLocation>
</comment>
<feature type="transmembrane region" description="Helical" evidence="7">
    <location>
        <begin position="200"/>
        <end position="220"/>
    </location>
</feature>
<feature type="transmembrane region" description="Helical" evidence="7">
    <location>
        <begin position="241"/>
        <end position="262"/>
    </location>
</feature>
<dbReference type="EMBL" id="BMCK01000001">
    <property type="protein sequence ID" value="GGD05411.1"/>
    <property type="molecule type" value="Genomic_DNA"/>
</dbReference>
<keyword evidence="11" id="KW-1185">Reference proteome</keyword>
<evidence type="ECO:0000256" key="5">
    <source>
        <dbReference type="ARBA" id="ARBA00022989"/>
    </source>
</evidence>
<feature type="transmembrane region" description="Helical" evidence="7">
    <location>
        <begin position="44"/>
        <end position="65"/>
    </location>
</feature>
<feature type="domain" description="ABC transmembrane type-1" evidence="9">
    <location>
        <begin position="102"/>
        <end position="319"/>
    </location>
</feature>
<keyword evidence="2 7" id="KW-0813">Transport</keyword>
<reference evidence="11" key="1">
    <citation type="journal article" date="2019" name="Int. J. Syst. Evol. Microbiol.">
        <title>The Global Catalogue of Microorganisms (GCM) 10K type strain sequencing project: providing services to taxonomists for standard genome sequencing and annotation.</title>
        <authorList>
            <consortium name="The Broad Institute Genomics Platform"/>
            <consortium name="The Broad Institute Genome Sequencing Center for Infectious Disease"/>
            <person name="Wu L."/>
            <person name="Ma J."/>
        </authorList>
    </citation>
    <scope>NUCLEOTIDE SEQUENCE [LARGE SCALE GENOMIC DNA]</scope>
    <source>
        <strain evidence="11">CCM 7403</strain>
    </source>
</reference>
<feature type="transmembrane region" description="Helical" evidence="7">
    <location>
        <begin position="303"/>
        <end position="323"/>
    </location>
</feature>
<dbReference type="PROSITE" id="PS50928">
    <property type="entry name" value="ABC_TM1"/>
    <property type="match status" value="1"/>
</dbReference>
<dbReference type="InterPro" id="IPR035906">
    <property type="entry name" value="MetI-like_sf"/>
</dbReference>
<evidence type="ECO:0000256" key="4">
    <source>
        <dbReference type="ARBA" id="ARBA00022692"/>
    </source>
</evidence>
<organism evidence="10 11">
    <name type="scientific">Nocardioides daphniae</name>
    <dbReference type="NCBI Taxonomy" id="402297"/>
    <lineage>
        <taxon>Bacteria</taxon>
        <taxon>Bacillati</taxon>
        <taxon>Actinomycetota</taxon>
        <taxon>Actinomycetes</taxon>
        <taxon>Propionibacteriales</taxon>
        <taxon>Nocardioidaceae</taxon>
        <taxon>Nocardioides</taxon>
    </lineage>
</organism>
<dbReference type="Proteomes" id="UP000630594">
    <property type="component" value="Unassembled WGS sequence"/>
</dbReference>
<comment type="similarity">
    <text evidence="7">Belongs to the binding-protein-dependent transport system permease family.</text>
</comment>
<dbReference type="InterPro" id="IPR051393">
    <property type="entry name" value="ABC_transporter_permease"/>
</dbReference>
<dbReference type="PANTHER" id="PTHR30193">
    <property type="entry name" value="ABC TRANSPORTER PERMEASE PROTEIN"/>
    <property type="match status" value="1"/>
</dbReference>
<feature type="transmembrane region" description="Helical" evidence="7">
    <location>
        <begin position="106"/>
        <end position="127"/>
    </location>
</feature>
<name>A0ABQ1PWE3_9ACTN</name>
<dbReference type="Pfam" id="PF00528">
    <property type="entry name" value="BPD_transp_1"/>
    <property type="match status" value="1"/>
</dbReference>
<dbReference type="PANTHER" id="PTHR30193:SF37">
    <property type="entry name" value="INNER MEMBRANE ABC TRANSPORTER PERMEASE PROTEIN YCJO"/>
    <property type="match status" value="1"/>
</dbReference>
<proteinExistence type="inferred from homology"/>
<keyword evidence="6 7" id="KW-0472">Membrane</keyword>
<keyword evidence="3" id="KW-1003">Cell membrane</keyword>
<keyword evidence="5 7" id="KW-1133">Transmembrane helix</keyword>
<protein>
    <submittedName>
        <fullName evidence="10">Sugar ABC transporter permease</fullName>
    </submittedName>
</protein>
<dbReference type="SUPFAM" id="SSF161098">
    <property type="entry name" value="MetI-like"/>
    <property type="match status" value="1"/>
</dbReference>
<evidence type="ECO:0000256" key="6">
    <source>
        <dbReference type="ARBA" id="ARBA00023136"/>
    </source>
</evidence>
<evidence type="ECO:0000256" key="8">
    <source>
        <dbReference type="SAM" id="MobiDB-lite"/>
    </source>
</evidence>
<evidence type="ECO:0000256" key="7">
    <source>
        <dbReference type="RuleBase" id="RU363032"/>
    </source>
</evidence>
<dbReference type="Gene3D" id="1.10.3720.10">
    <property type="entry name" value="MetI-like"/>
    <property type="match status" value="1"/>
</dbReference>
<comment type="caution">
    <text evidence="10">The sequence shown here is derived from an EMBL/GenBank/DDBJ whole genome shotgun (WGS) entry which is preliminary data.</text>
</comment>
<dbReference type="RefSeq" id="WP_188420561.1">
    <property type="nucleotide sequence ID" value="NZ_BMCK01000001.1"/>
</dbReference>
<evidence type="ECO:0000256" key="1">
    <source>
        <dbReference type="ARBA" id="ARBA00004651"/>
    </source>
</evidence>
<evidence type="ECO:0000256" key="2">
    <source>
        <dbReference type="ARBA" id="ARBA00022448"/>
    </source>
</evidence>
<dbReference type="InterPro" id="IPR000515">
    <property type="entry name" value="MetI-like"/>
</dbReference>
<evidence type="ECO:0000259" key="9">
    <source>
        <dbReference type="PROSITE" id="PS50928"/>
    </source>
</evidence>
<evidence type="ECO:0000256" key="3">
    <source>
        <dbReference type="ARBA" id="ARBA00022475"/>
    </source>
</evidence>
<accession>A0ABQ1PWE3</accession>
<feature type="region of interest" description="Disordered" evidence="8">
    <location>
        <begin position="1"/>
        <end position="24"/>
    </location>
</feature>
<evidence type="ECO:0000313" key="10">
    <source>
        <dbReference type="EMBL" id="GGD05411.1"/>
    </source>
</evidence>
<gene>
    <name evidence="10" type="primary">cebF</name>
    <name evidence="10" type="ORF">GCM10007231_00250</name>
</gene>
<sequence>MTTHPSAGALRTEDTPVPLGPEGAAPVRPTWRQRLNRADAKYSGYLYVAPFFVVFAVVGLFPLAYTAYVSVHEWSLIGGKGEFVGLENYREVLDNPYFLKSLVNTFSIFLLSSVPQVLIALVLAGLLNSGLRGATFWRMSILVPFVVAPVAVAIIFGNLFGDRYGLVNEVLGLVGIDPIRWHVDRFASHVAIATMVNWRWTGYNALILLAAMQAVPKELYESAALDGAGRVRQFLSITVPMIRPTMIFVVVTSTIGGLQIFAEPRLFDDTMGRNGGSDRQFSTVTMLVYDFGWRLRDLGAASATAWMLFLVIVVVAVVNFTLTRRLSGVGGRR</sequence>
<evidence type="ECO:0000313" key="11">
    <source>
        <dbReference type="Proteomes" id="UP000630594"/>
    </source>
</evidence>
<dbReference type="CDD" id="cd06261">
    <property type="entry name" value="TM_PBP2"/>
    <property type="match status" value="1"/>
</dbReference>